<dbReference type="Pfam" id="PF20430">
    <property type="entry name" value="Eplus_motif"/>
    <property type="match status" value="1"/>
</dbReference>
<feature type="repeat" description="PPR" evidence="2">
    <location>
        <begin position="84"/>
        <end position="118"/>
    </location>
</feature>
<dbReference type="InterPro" id="IPR032867">
    <property type="entry name" value="DYW_dom"/>
</dbReference>
<dbReference type="GO" id="GO:0009451">
    <property type="term" value="P:RNA modification"/>
    <property type="evidence" value="ECO:0007669"/>
    <property type="project" value="InterPro"/>
</dbReference>
<dbReference type="InterPro" id="IPR002885">
    <property type="entry name" value="PPR_rpt"/>
</dbReference>
<dbReference type="PANTHER" id="PTHR47926:SF342">
    <property type="entry name" value="TETRATRICOPEPTIDE-LIKE HELICAL DOMAIN-CONTAINING PROTEIN-RELATED"/>
    <property type="match status" value="1"/>
</dbReference>
<feature type="domain" description="DYW" evidence="3">
    <location>
        <begin position="602"/>
        <end position="696"/>
    </location>
</feature>
<feature type="repeat" description="PPR" evidence="2">
    <location>
        <begin position="423"/>
        <end position="458"/>
    </location>
</feature>
<dbReference type="PANTHER" id="PTHR47926">
    <property type="entry name" value="PENTATRICOPEPTIDE REPEAT-CONTAINING PROTEIN"/>
    <property type="match status" value="1"/>
</dbReference>
<accession>A0AB40BBK1</accession>
<dbReference type="Pfam" id="PF13041">
    <property type="entry name" value="PPR_2"/>
    <property type="match status" value="3"/>
</dbReference>
<protein>
    <submittedName>
        <fullName evidence="5">Pentatricopeptide repeat-containing protein At5g65570</fullName>
    </submittedName>
</protein>
<organism evidence="4 5">
    <name type="scientific">Dioscorea cayennensis subsp. rotundata</name>
    <name type="common">White Guinea yam</name>
    <name type="synonym">Dioscorea rotundata</name>
    <dbReference type="NCBI Taxonomy" id="55577"/>
    <lineage>
        <taxon>Eukaryota</taxon>
        <taxon>Viridiplantae</taxon>
        <taxon>Streptophyta</taxon>
        <taxon>Embryophyta</taxon>
        <taxon>Tracheophyta</taxon>
        <taxon>Spermatophyta</taxon>
        <taxon>Magnoliopsida</taxon>
        <taxon>Liliopsida</taxon>
        <taxon>Dioscoreales</taxon>
        <taxon>Dioscoreaceae</taxon>
        <taxon>Dioscorea</taxon>
    </lineage>
</organism>
<dbReference type="InterPro" id="IPR046849">
    <property type="entry name" value="E2_motif"/>
</dbReference>
<proteinExistence type="predicted"/>
<dbReference type="InterPro" id="IPR011990">
    <property type="entry name" value="TPR-like_helical_dom_sf"/>
</dbReference>
<dbReference type="GO" id="GO:0003723">
    <property type="term" value="F:RNA binding"/>
    <property type="evidence" value="ECO:0007669"/>
    <property type="project" value="InterPro"/>
</dbReference>
<keyword evidence="1" id="KW-0677">Repeat</keyword>
<sequence>MKSIRKFYHALAPTTSSETFNYYISILRRCAIDGDLCEVRGAHLDMKLSGFPYLSLGNKLVDAYLKCGAVDDARKVFDEMPHPHVVSWNAMISYYIRSRRSQEAVNLYHKMVFHGVVADEYTFSCVLKAFADLGYVEEGRRVHGRLVMNGLGSGNMFVGSALVDMYVKFGKLNEARVVFDQSDEKDVVLVTALIVGYVQNGEDCRAVQLFCDMVNGGVHANEFTFASVLIACGNLTELRSGMTIHGLIFKTGFECRNASQTSLLSMYSKCGLVDESLTVFSGISNRNTVTWTAMISCLVYHHREELALSVFCDMLRDSVMLNAFTLSTALRGCSTLALFEQGKSIHGYAIKIGLDRDSYVSVGLIDTYAKCGRAGMARMVFDDLPAIDLVSINSMIYGYAQNSEGSKAVELFNMMIQSGLEPNHVTFTGVLSACSNAGLLEEGRRFFSSITNDHGLVPSIDHYACMVDLLGRAGKLGEAEELITKIKSPDKVLWRTLLSSCKMHGEIEMAKLAAARVLELDPGDEGTYVLLSNIYASLGKWNEVINIKCAMREMKLKKDPAMSWTEVNRETHTFMAGDRSHPKAEEIYEELERLIERTKELGYVPNTRFVLQEMDELQKEKSLYYHSEKLAIAFGVLSSSNKSNTTISIFKNLRVCGDCHTWIKLVSQVIKKEIIARDAKRFHHFKDGLCSCQDYW</sequence>
<dbReference type="SUPFAM" id="SSF48452">
    <property type="entry name" value="TPR-like"/>
    <property type="match status" value="1"/>
</dbReference>
<feature type="repeat" description="PPR" evidence="2">
    <location>
        <begin position="287"/>
        <end position="321"/>
    </location>
</feature>
<gene>
    <name evidence="5" type="primary">LOC120260831</name>
</gene>
<reference evidence="5" key="1">
    <citation type="submission" date="2025-08" db="UniProtKB">
        <authorList>
            <consortium name="RefSeq"/>
        </authorList>
    </citation>
    <scope>IDENTIFICATION</scope>
</reference>
<evidence type="ECO:0000259" key="3">
    <source>
        <dbReference type="Pfam" id="PF14432"/>
    </source>
</evidence>
<dbReference type="PROSITE" id="PS51375">
    <property type="entry name" value="PPR"/>
    <property type="match status" value="5"/>
</dbReference>
<dbReference type="GO" id="GO:0008270">
    <property type="term" value="F:zinc ion binding"/>
    <property type="evidence" value="ECO:0007669"/>
    <property type="project" value="InterPro"/>
</dbReference>
<name>A0AB40BBK1_DIOCR</name>
<dbReference type="FunFam" id="1.25.40.10:FF:000351">
    <property type="entry name" value="Pentatricopeptide repeat-containing protein"/>
    <property type="match status" value="1"/>
</dbReference>
<feature type="repeat" description="PPR" evidence="2">
    <location>
        <begin position="119"/>
        <end position="153"/>
    </location>
</feature>
<dbReference type="FunFam" id="1.25.40.10:FF:000366">
    <property type="entry name" value="Pentatricopeptide (PPR) repeat-containing protein"/>
    <property type="match status" value="1"/>
</dbReference>
<evidence type="ECO:0000313" key="4">
    <source>
        <dbReference type="Proteomes" id="UP001515500"/>
    </source>
</evidence>
<evidence type="ECO:0000313" key="5">
    <source>
        <dbReference type="RefSeq" id="XP_039124333.1"/>
    </source>
</evidence>
<dbReference type="InterPro" id="IPR046960">
    <property type="entry name" value="PPR_At4g14850-like_plant"/>
</dbReference>
<dbReference type="FunFam" id="1.25.40.10:FF:000344">
    <property type="entry name" value="Pentatricopeptide repeat-containing protein"/>
    <property type="match status" value="1"/>
</dbReference>
<dbReference type="NCBIfam" id="TIGR00756">
    <property type="entry name" value="PPR"/>
    <property type="match status" value="3"/>
</dbReference>
<dbReference type="AlphaFoldDB" id="A0AB40BBK1"/>
<keyword evidence="4" id="KW-1185">Reference proteome</keyword>
<dbReference type="FunFam" id="1.25.40.10:FF:000031">
    <property type="entry name" value="Pentatricopeptide repeat-containing protein mitochondrial"/>
    <property type="match status" value="1"/>
</dbReference>
<evidence type="ECO:0000256" key="2">
    <source>
        <dbReference type="PROSITE-ProRule" id="PRU00708"/>
    </source>
</evidence>
<dbReference type="GeneID" id="120260831"/>
<dbReference type="InterPro" id="IPR046848">
    <property type="entry name" value="E_motif"/>
</dbReference>
<dbReference type="Proteomes" id="UP001515500">
    <property type="component" value="Chromosome 5"/>
</dbReference>
<dbReference type="Gene3D" id="1.25.40.10">
    <property type="entry name" value="Tetratricopeptide repeat domain"/>
    <property type="match status" value="5"/>
</dbReference>
<dbReference type="Pfam" id="PF01535">
    <property type="entry name" value="PPR"/>
    <property type="match status" value="5"/>
</dbReference>
<dbReference type="RefSeq" id="XP_039124333.1">
    <property type="nucleotide sequence ID" value="XM_039268399.1"/>
</dbReference>
<dbReference type="Pfam" id="PF14432">
    <property type="entry name" value="DYW_deaminase"/>
    <property type="match status" value="1"/>
</dbReference>
<feature type="repeat" description="PPR" evidence="2">
    <location>
        <begin position="388"/>
        <end position="422"/>
    </location>
</feature>
<evidence type="ECO:0000256" key="1">
    <source>
        <dbReference type="ARBA" id="ARBA00022737"/>
    </source>
</evidence>
<dbReference type="Pfam" id="PF20431">
    <property type="entry name" value="E_motif"/>
    <property type="match status" value="1"/>
</dbReference>